<reference evidence="2 5" key="2">
    <citation type="submission" date="2019-03" db="EMBL/GenBank/DDBJ databases">
        <authorList>
            <consortium name="GenomeTrakr network: Whole genome sequencing for foodborne pathogen traceback"/>
        </authorList>
    </citation>
    <scope>NUCLEOTIDE SEQUENCE [LARGE SCALE GENOMIC DNA]</scope>
    <source>
        <strain evidence="2 5">PSU-1190</strain>
    </source>
</reference>
<accession>A0A0K5V9L6</accession>
<evidence type="ECO:0000259" key="1">
    <source>
        <dbReference type="Pfam" id="PF13657"/>
    </source>
</evidence>
<evidence type="ECO:0000313" key="2">
    <source>
        <dbReference type="EMBL" id="EFA4418174.1"/>
    </source>
</evidence>
<feature type="domain" description="HipA N-terminal subdomain 1" evidence="1">
    <location>
        <begin position="6"/>
        <end position="98"/>
    </location>
</feature>
<organism evidence="2 5">
    <name type="scientific">Escherichia coli</name>
    <dbReference type="NCBI Taxonomy" id="562"/>
    <lineage>
        <taxon>Bacteria</taxon>
        <taxon>Pseudomonadati</taxon>
        <taxon>Pseudomonadota</taxon>
        <taxon>Gammaproteobacteria</taxon>
        <taxon>Enterobacterales</taxon>
        <taxon>Enterobacteriaceae</taxon>
        <taxon>Escherichia</taxon>
    </lineage>
</organism>
<gene>
    <name evidence="2" type="ORF">D3G36_09905</name>
    <name evidence="3" type="ORF">NCTC8603_03512</name>
</gene>
<dbReference type="EMBL" id="UGEE01000003">
    <property type="protein sequence ID" value="STK88813.1"/>
    <property type="molecule type" value="Genomic_DNA"/>
</dbReference>
<dbReference type="InterPro" id="IPR017508">
    <property type="entry name" value="HipA_N1"/>
</dbReference>
<dbReference type="Proteomes" id="UP000255153">
    <property type="component" value="Unassembled WGS sequence"/>
</dbReference>
<dbReference type="RefSeq" id="WP_001346664.1">
    <property type="nucleotide sequence ID" value="NZ_BGSH01000024.1"/>
</dbReference>
<dbReference type="AlphaFoldDB" id="A0A0K5V9L6"/>
<dbReference type="SMR" id="A0A0K5V9L6"/>
<evidence type="ECO:0000313" key="5">
    <source>
        <dbReference type="Proteomes" id="UP000591371"/>
    </source>
</evidence>
<evidence type="ECO:0000313" key="4">
    <source>
        <dbReference type="Proteomes" id="UP000255153"/>
    </source>
</evidence>
<comment type="caution">
    <text evidence="2">The sequence shown here is derived from an EMBL/GenBank/DDBJ whole genome shotgun (WGS) entry which is preliminary data.</text>
</comment>
<reference evidence="3 4" key="1">
    <citation type="submission" date="2018-06" db="EMBL/GenBank/DDBJ databases">
        <authorList>
            <consortium name="Pathogen Informatics"/>
            <person name="Doyle S."/>
        </authorList>
    </citation>
    <scope>NUCLEOTIDE SEQUENCE [LARGE SCALE GENOMIC DNA]</scope>
    <source>
        <strain evidence="3 4">NCTC8603</strain>
    </source>
</reference>
<dbReference type="NCBIfam" id="TIGR03071">
    <property type="entry name" value="couple_hipA"/>
    <property type="match status" value="1"/>
</dbReference>
<dbReference type="EMBL" id="AASATZ010000009">
    <property type="protein sequence ID" value="EFA4418174.1"/>
    <property type="molecule type" value="Genomic_DNA"/>
</dbReference>
<protein>
    <submittedName>
        <fullName evidence="2">Type II toxin-antitoxin system HipA family toxin</fullName>
    </submittedName>
    <submittedName>
        <fullName evidence="3">Uncharacterized protein related to capsule biosynthesis enzymes</fullName>
    </submittedName>
</protein>
<evidence type="ECO:0000313" key="3">
    <source>
        <dbReference type="EMBL" id="STK88813.1"/>
    </source>
</evidence>
<dbReference type="Pfam" id="PF13657">
    <property type="entry name" value="Couple_hipA"/>
    <property type="match status" value="1"/>
</dbReference>
<sequence length="103" mass="11831">MHRRVKVLLYGQVVGELSQNDSGFLFQYAHDYHGPAISISLPVAQRQFPSETLHPYFASLAPEGWLRQRYSQIQHRDENDLLGMLIDNGKNLLGAIQILPWEE</sequence>
<dbReference type="Proteomes" id="UP000591371">
    <property type="component" value="Unassembled WGS sequence"/>
</dbReference>
<name>A0A0K5V9L6_ECOLX</name>
<proteinExistence type="predicted"/>